<keyword evidence="3" id="KW-0408">Iron</keyword>
<evidence type="ECO:0000256" key="1">
    <source>
        <dbReference type="ARBA" id="ARBA00010617"/>
    </source>
</evidence>
<dbReference type="PRINTS" id="PR00463">
    <property type="entry name" value="EP450I"/>
</dbReference>
<keyword evidence="4" id="KW-0812">Transmembrane</keyword>
<dbReference type="EMBL" id="MCGR01000027">
    <property type="protein sequence ID" value="ORY79262.1"/>
    <property type="molecule type" value="Genomic_DNA"/>
</dbReference>
<dbReference type="Gene3D" id="1.10.630.10">
    <property type="entry name" value="Cytochrome P450"/>
    <property type="match status" value="1"/>
</dbReference>
<evidence type="ECO:0000313" key="5">
    <source>
        <dbReference type="EMBL" id="ORY79262.1"/>
    </source>
</evidence>
<dbReference type="InParanoid" id="A0A1Y2F5T3"/>
<keyword evidence="3" id="KW-0479">Metal-binding</keyword>
<reference evidence="5 6" key="1">
    <citation type="submission" date="2016-07" db="EMBL/GenBank/DDBJ databases">
        <title>Pervasive Adenine N6-methylation of Active Genes in Fungi.</title>
        <authorList>
            <consortium name="DOE Joint Genome Institute"/>
            <person name="Mondo S.J."/>
            <person name="Dannebaum R.O."/>
            <person name="Kuo R.C."/>
            <person name="Labutti K."/>
            <person name="Haridas S."/>
            <person name="Kuo A."/>
            <person name="Salamov A."/>
            <person name="Ahrendt S.R."/>
            <person name="Lipzen A."/>
            <person name="Sullivan W."/>
            <person name="Andreopoulos W.B."/>
            <person name="Clum A."/>
            <person name="Lindquist E."/>
            <person name="Daum C."/>
            <person name="Ramamoorthy G.K."/>
            <person name="Gryganskyi A."/>
            <person name="Culley D."/>
            <person name="Magnuson J.K."/>
            <person name="James T.Y."/>
            <person name="O'Malley M.A."/>
            <person name="Stajich J.E."/>
            <person name="Spatafora J.W."/>
            <person name="Visel A."/>
            <person name="Grigoriev I.V."/>
        </authorList>
    </citation>
    <scope>NUCLEOTIDE SEQUENCE [LARGE SCALE GENOMIC DNA]</scope>
    <source>
        <strain evidence="5 6">62-1032</strain>
    </source>
</reference>
<keyword evidence="4" id="KW-1133">Transmembrane helix</keyword>
<organism evidence="5 6">
    <name type="scientific">Leucosporidium creatinivorum</name>
    <dbReference type="NCBI Taxonomy" id="106004"/>
    <lineage>
        <taxon>Eukaryota</taxon>
        <taxon>Fungi</taxon>
        <taxon>Dikarya</taxon>
        <taxon>Basidiomycota</taxon>
        <taxon>Pucciniomycotina</taxon>
        <taxon>Microbotryomycetes</taxon>
        <taxon>Leucosporidiales</taxon>
        <taxon>Leucosporidium</taxon>
    </lineage>
</organism>
<dbReference type="SUPFAM" id="SSF48264">
    <property type="entry name" value="Cytochrome P450"/>
    <property type="match status" value="1"/>
</dbReference>
<dbReference type="Pfam" id="PF00067">
    <property type="entry name" value="p450"/>
    <property type="match status" value="1"/>
</dbReference>
<keyword evidence="4" id="KW-0472">Membrane</keyword>
<name>A0A1Y2F5T3_9BASI</name>
<dbReference type="AlphaFoldDB" id="A0A1Y2F5T3"/>
<protein>
    <submittedName>
        <fullName evidence="5">Putative cytochrome P450</fullName>
    </submittedName>
</protein>
<comment type="similarity">
    <text evidence="1">Belongs to the cytochrome P450 family.</text>
</comment>
<comment type="caution">
    <text evidence="5">The sequence shown here is derived from an EMBL/GenBank/DDBJ whole genome shotgun (WGS) entry which is preliminary data.</text>
</comment>
<comment type="cofactor">
    <cofactor evidence="3">
        <name>heme</name>
        <dbReference type="ChEBI" id="CHEBI:30413"/>
    </cofactor>
</comment>
<keyword evidence="2" id="KW-0560">Oxidoreductase</keyword>
<dbReference type="PANTHER" id="PTHR24305">
    <property type="entry name" value="CYTOCHROME P450"/>
    <property type="match status" value="1"/>
</dbReference>
<evidence type="ECO:0000256" key="4">
    <source>
        <dbReference type="SAM" id="Phobius"/>
    </source>
</evidence>
<dbReference type="CDD" id="cd11069">
    <property type="entry name" value="CYP_FUM15-like"/>
    <property type="match status" value="1"/>
</dbReference>
<keyword evidence="6" id="KW-1185">Reference proteome</keyword>
<feature type="binding site" description="axial binding residue" evidence="3">
    <location>
        <position position="516"/>
    </location>
    <ligand>
        <name>heme</name>
        <dbReference type="ChEBI" id="CHEBI:30413"/>
    </ligand>
    <ligandPart>
        <name>Fe</name>
        <dbReference type="ChEBI" id="CHEBI:18248"/>
    </ligandPart>
</feature>
<dbReference type="GO" id="GO:0016705">
    <property type="term" value="F:oxidoreductase activity, acting on paired donors, with incorporation or reduction of molecular oxygen"/>
    <property type="evidence" value="ECO:0007669"/>
    <property type="project" value="InterPro"/>
</dbReference>
<dbReference type="GO" id="GO:0005506">
    <property type="term" value="F:iron ion binding"/>
    <property type="evidence" value="ECO:0007669"/>
    <property type="project" value="InterPro"/>
</dbReference>
<dbReference type="InterPro" id="IPR002401">
    <property type="entry name" value="Cyt_P450_E_grp-I"/>
</dbReference>
<dbReference type="PANTHER" id="PTHR24305:SF166">
    <property type="entry name" value="CYTOCHROME P450 12A4, MITOCHONDRIAL-RELATED"/>
    <property type="match status" value="1"/>
</dbReference>
<sequence length="580" mass="63879">MALWEWMGTSELPSLLLRSLITLTLLACTTALLALYLRPRYSSLRFLRGPVSTSYLTGCWEEALAEEPGVAYSRWAEEYGGAVRVASFLGEDRLMLADSAGVNHVMKECYSYPKPPEVRGPLGRILGKGLQHAEGDDHRRQKRIMAPAFSTAHLRDLTPTFFAVAHKLRDHWLDLIAAGGIEEGAFKDSVTATAFEKKEGETVVDAMKWLSRAALDIIGLAGFDHPFNALSSSSDALGAAFSTMLSSTFRPTARIMLAANLAGKLISALPFDLSAWMPVEQVRRIRRCFETMESETERILQGKKEEARSAGGVGLGLGMEEEKRDLMTLMLKSNLEDVKMTMSDGELSGQMTTFVLAGAETTAGALAWALKTLAEKPHVEKQLRTELRKAKGGVVEKDDELEYDELDRLPLLDAFCREILRLHPSLPYTLREATSDDSIPLSTPVTSQAGQQLTAVPIKSGTVVMIPIYAMNRSRKVYGEDADEFRMERWTEEGVGKGAAGAWGQQITFWGGPRACIGYKFALLEMKVILTVLLDSFSFAPRDATIKLGHRAGAITRPIVVGEEALGCRMPLRVRRVEEG</sequence>
<keyword evidence="3" id="KW-0349">Heme</keyword>
<gene>
    <name evidence="5" type="ORF">BCR35DRAFT_291539</name>
</gene>
<evidence type="ECO:0000256" key="2">
    <source>
        <dbReference type="ARBA" id="ARBA00023002"/>
    </source>
</evidence>
<dbReference type="Proteomes" id="UP000193467">
    <property type="component" value="Unassembled WGS sequence"/>
</dbReference>
<dbReference type="InterPro" id="IPR036396">
    <property type="entry name" value="Cyt_P450_sf"/>
</dbReference>
<dbReference type="InterPro" id="IPR001128">
    <property type="entry name" value="Cyt_P450"/>
</dbReference>
<dbReference type="GO" id="GO:0004497">
    <property type="term" value="F:monooxygenase activity"/>
    <property type="evidence" value="ECO:0007669"/>
    <property type="project" value="InterPro"/>
</dbReference>
<dbReference type="GO" id="GO:0020037">
    <property type="term" value="F:heme binding"/>
    <property type="evidence" value="ECO:0007669"/>
    <property type="project" value="InterPro"/>
</dbReference>
<evidence type="ECO:0000256" key="3">
    <source>
        <dbReference type="PIRSR" id="PIRSR602401-1"/>
    </source>
</evidence>
<accession>A0A1Y2F5T3</accession>
<dbReference type="InterPro" id="IPR050121">
    <property type="entry name" value="Cytochrome_P450_monoxygenase"/>
</dbReference>
<dbReference type="FunCoup" id="A0A1Y2F5T3">
    <property type="interactions" value="164"/>
</dbReference>
<dbReference type="STRING" id="106004.A0A1Y2F5T3"/>
<dbReference type="OrthoDB" id="1470350at2759"/>
<proteinExistence type="inferred from homology"/>
<evidence type="ECO:0000313" key="6">
    <source>
        <dbReference type="Proteomes" id="UP000193467"/>
    </source>
</evidence>
<feature type="transmembrane region" description="Helical" evidence="4">
    <location>
        <begin position="15"/>
        <end position="37"/>
    </location>
</feature>
<dbReference type="PRINTS" id="PR00385">
    <property type="entry name" value="P450"/>
</dbReference>